<reference evidence="2 3" key="1">
    <citation type="submission" date="2016-06" db="EMBL/GenBank/DDBJ databases">
        <title>Genome sequence of endosymbiont of Candidatus Endolucinida thiodiazotropha.</title>
        <authorList>
            <person name="Poehlein A."/>
            <person name="Koenig S."/>
            <person name="Heiden S.E."/>
            <person name="Thuermer A."/>
            <person name="Voget S."/>
            <person name="Daniel R."/>
            <person name="Markert S."/>
            <person name="Gros O."/>
            <person name="Schweder T."/>
        </authorList>
    </citation>
    <scope>NUCLEOTIDE SEQUENCE [LARGE SCALE GENOMIC DNA]</scope>
    <source>
        <strain evidence="2 3">COS</strain>
    </source>
</reference>
<dbReference type="OrthoDB" id="8566506at2"/>
<evidence type="ECO:0000313" key="2">
    <source>
        <dbReference type="EMBL" id="ODJ89151.1"/>
    </source>
</evidence>
<dbReference type="GO" id="GO:0005085">
    <property type="term" value="F:guanyl-nucleotide exchange factor activity"/>
    <property type="evidence" value="ECO:0007669"/>
    <property type="project" value="UniProtKB-KW"/>
</dbReference>
<dbReference type="GO" id="GO:0005737">
    <property type="term" value="C:cytoplasm"/>
    <property type="evidence" value="ECO:0007669"/>
    <property type="project" value="UniProtKB-SubCell"/>
</dbReference>
<dbReference type="InterPro" id="IPR036265">
    <property type="entry name" value="HIT-like_sf"/>
</dbReference>
<dbReference type="GO" id="GO:0000166">
    <property type="term" value="F:nucleotide binding"/>
    <property type="evidence" value="ECO:0007669"/>
    <property type="project" value="UniProtKB-KW"/>
</dbReference>
<proteinExistence type="predicted"/>
<protein>
    <recommendedName>
        <fullName evidence="1">GDPGP1-like N-terminal domain-containing protein</fullName>
    </recommendedName>
</protein>
<comment type="caution">
    <text evidence="2">The sequence shown here is derived from an EMBL/GenBank/DDBJ whole genome shotgun (WGS) entry which is preliminary data.</text>
</comment>
<name>A0A7Z0VPV6_9GAMM</name>
<dbReference type="GO" id="GO:0006006">
    <property type="term" value="P:glucose metabolic process"/>
    <property type="evidence" value="ECO:0007669"/>
    <property type="project" value="TreeGrafter"/>
</dbReference>
<dbReference type="GO" id="GO:0080048">
    <property type="term" value="F:GDP-D-glucose phosphorylase activity"/>
    <property type="evidence" value="ECO:0007669"/>
    <property type="project" value="InterPro"/>
</dbReference>
<dbReference type="InterPro" id="IPR058866">
    <property type="entry name" value="GDPGP1_N"/>
</dbReference>
<keyword evidence="3" id="KW-1185">Reference proteome</keyword>
<dbReference type="RefSeq" id="WP_069121369.1">
    <property type="nucleotide sequence ID" value="NZ_MARB01000003.1"/>
</dbReference>
<dbReference type="InterPro" id="IPR043171">
    <property type="entry name" value="Ap4A_phos1/2-like"/>
</dbReference>
<gene>
    <name evidence="2" type="ORF">CODIS_07640</name>
</gene>
<dbReference type="SUPFAM" id="SSF54197">
    <property type="entry name" value="HIT-like"/>
    <property type="match status" value="1"/>
</dbReference>
<dbReference type="EMBL" id="MARB01000003">
    <property type="protein sequence ID" value="ODJ89151.1"/>
    <property type="molecule type" value="Genomic_DNA"/>
</dbReference>
<dbReference type="Proteomes" id="UP000094769">
    <property type="component" value="Unassembled WGS sequence"/>
</dbReference>
<feature type="domain" description="GDPGP1-like N-terminal" evidence="1">
    <location>
        <begin position="109"/>
        <end position="232"/>
    </location>
</feature>
<dbReference type="Pfam" id="PF26217">
    <property type="entry name" value="GDPGP1_N"/>
    <property type="match status" value="1"/>
</dbReference>
<organism evidence="2 3">
    <name type="scientific">Candidatus Thiodiazotropha endolucinida</name>
    <dbReference type="NCBI Taxonomy" id="1655433"/>
    <lineage>
        <taxon>Bacteria</taxon>
        <taxon>Pseudomonadati</taxon>
        <taxon>Pseudomonadota</taxon>
        <taxon>Gammaproteobacteria</taxon>
        <taxon>Chromatiales</taxon>
        <taxon>Sedimenticolaceae</taxon>
        <taxon>Candidatus Thiodiazotropha</taxon>
    </lineage>
</organism>
<dbReference type="InterPro" id="IPR026506">
    <property type="entry name" value="GDPGP"/>
</dbReference>
<dbReference type="PANTHER" id="PTHR20884">
    <property type="entry name" value="GDP-D-GLUCOSE PHOSPHORYLASE 1"/>
    <property type="match status" value="1"/>
</dbReference>
<evidence type="ECO:0000313" key="3">
    <source>
        <dbReference type="Proteomes" id="UP000094769"/>
    </source>
</evidence>
<dbReference type="Gene3D" id="3.30.428.70">
    <property type="match status" value="1"/>
</dbReference>
<accession>A0A7Z0VPV6</accession>
<dbReference type="GO" id="GO:0016787">
    <property type="term" value="F:hydrolase activity"/>
    <property type="evidence" value="ECO:0007669"/>
    <property type="project" value="UniProtKB-KW"/>
</dbReference>
<dbReference type="AlphaFoldDB" id="A0A7Z0VPV6"/>
<sequence length="344" mass="39129">MTTAPPFNSLEVLKQAFTSGLQRLLSNPGLGSYILVHANACFDTDIYQILKRDLAHRFDNLSAYCREALSGGRELAGAEDDQLVFLKLMAIGFEGIQATEFRESGEWELQFNHVRAFRPSRMSRQPVQGISRPFDPNGFNFNKPYLRKEVLWAGELRGNEVELLYNKFPFAPLHGLLVPDRRARHPQLLSAGYHDYVWSLAEELGSGLPGLGIAYNSYGAYASVNHLHFQFYVRSSPLPIERACWHHNGGRLHYPLSCEVFSSAAAAWAHIRTLHERKTSYNLIFRPGRLYCLSRKRQGHYQHAPWTNGFAWYELAGGITTFSRSDFETLDGMAIEQEMGKLRV</sequence>
<evidence type="ECO:0000259" key="1">
    <source>
        <dbReference type="Pfam" id="PF26217"/>
    </source>
</evidence>
<dbReference type="PANTHER" id="PTHR20884:SF8">
    <property type="entry name" value="GDP-D-GLUCOSE PHOSPHORYLASE 1"/>
    <property type="match status" value="1"/>
</dbReference>